<dbReference type="OrthoDB" id="66409at2759"/>
<dbReference type="InterPro" id="IPR037516">
    <property type="entry name" value="Tripartite_DENN"/>
</dbReference>
<dbReference type="CDD" id="cd12148">
    <property type="entry name" value="fungal_TF_MHR"/>
    <property type="match status" value="1"/>
</dbReference>
<feature type="compositionally biased region" description="Acidic residues" evidence="1">
    <location>
        <begin position="739"/>
        <end position="761"/>
    </location>
</feature>
<dbReference type="PANTHER" id="PTHR28245:SF1">
    <property type="entry name" value="ARF3-INTERACTING PROTEIN 1"/>
    <property type="match status" value="1"/>
</dbReference>
<keyword evidence="4" id="KW-1185">Reference proteome</keyword>
<feature type="region of interest" description="Disordered" evidence="1">
    <location>
        <begin position="871"/>
        <end position="893"/>
    </location>
</feature>
<dbReference type="STRING" id="28573.A0A0U1MAB0"/>
<organism evidence="3 4">
    <name type="scientific">Talaromyces islandicus</name>
    <name type="common">Penicillium islandicum</name>
    <dbReference type="NCBI Taxonomy" id="28573"/>
    <lineage>
        <taxon>Eukaryota</taxon>
        <taxon>Fungi</taxon>
        <taxon>Dikarya</taxon>
        <taxon>Ascomycota</taxon>
        <taxon>Pezizomycotina</taxon>
        <taxon>Eurotiomycetes</taxon>
        <taxon>Eurotiomycetidae</taxon>
        <taxon>Eurotiales</taxon>
        <taxon>Trichocomaceae</taxon>
        <taxon>Talaromyces</taxon>
        <taxon>Talaromyces sect. Islandici</taxon>
    </lineage>
</organism>
<dbReference type="Pfam" id="PF08616">
    <property type="entry name" value="SPA"/>
    <property type="match status" value="1"/>
</dbReference>
<feature type="compositionally biased region" description="Basic residues" evidence="1">
    <location>
        <begin position="711"/>
        <end position="720"/>
    </location>
</feature>
<feature type="compositionally biased region" description="Low complexity" evidence="1">
    <location>
        <begin position="1154"/>
        <end position="1169"/>
    </location>
</feature>
<accession>A0A0U1MAB0</accession>
<dbReference type="GO" id="GO:0003677">
    <property type="term" value="F:DNA binding"/>
    <property type="evidence" value="ECO:0007669"/>
    <property type="project" value="InterPro"/>
</dbReference>
<evidence type="ECO:0000259" key="2">
    <source>
        <dbReference type="PROSITE" id="PS50211"/>
    </source>
</evidence>
<feature type="region of interest" description="Disordered" evidence="1">
    <location>
        <begin position="700"/>
        <end position="769"/>
    </location>
</feature>
<dbReference type="PANTHER" id="PTHR28245">
    <property type="entry name" value="ARF3-INTERACTING PROTEIN 1"/>
    <property type="match status" value="1"/>
</dbReference>
<evidence type="ECO:0000313" key="3">
    <source>
        <dbReference type="EMBL" id="CRG92479.1"/>
    </source>
</evidence>
<dbReference type="GO" id="GO:0006351">
    <property type="term" value="P:DNA-templated transcription"/>
    <property type="evidence" value="ECO:0007669"/>
    <property type="project" value="InterPro"/>
</dbReference>
<evidence type="ECO:0000256" key="1">
    <source>
        <dbReference type="SAM" id="MobiDB-lite"/>
    </source>
</evidence>
<dbReference type="PROSITE" id="PS50211">
    <property type="entry name" value="DENN"/>
    <property type="match status" value="1"/>
</dbReference>
<protein>
    <submittedName>
        <fullName evidence="3">Protein mesA</fullName>
    </submittedName>
</protein>
<dbReference type="Pfam" id="PF07792">
    <property type="entry name" value="Afi1"/>
    <property type="match status" value="1"/>
</dbReference>
<evidence type="ECO:0000313" key="4">
    <source>
        <dbReference type="Proteomes" id="UP000054383"/>
    </source>
</evidence>
<feature type="region of interest" description="Disordered" evidence="1">
    <location>
        <begin position="595"/>
        <end position="635"/>
    </location>
</feature>
<proteinExistence type="predicted"/>
<dbReference type="GO" id="GO:0005886">
    <property type="term" value="C:plasma membrane"/>
    <property type="evidence" value="ECO:0007669"/>
    <property type="project" value="TreeGrafter"/>
</dbReference>
<reference evidence="3 4" key="1">
    <citation type="submission" date="2015-04" db="EMBL/GenBank/DDBJ databases">
        <authorList>
            <person name="Syromyatnikov M.Y."/>
            <person name="Popov V.N."/>
        </authorList>
    </citation>
    <scope>NUCLEOTIDE SEQUENCE [LARGE SCALE GENOMIC DNA]</scope>
    <source>
        <strain evidence="3">WF-38-12</strain>
    </source>
</reference>
<dbReference type="InterPro" id="IPR052809">
    <property type="entry name" value="Actin_polarity_regulatory"/>
</dbReference>
<feature type="region of interest" description="Disordered" evidence="1">
    <location>
        <begin position="1154"/>
        <end position="1175"/>
    </location>
</feature>
<dbReference type="Proteomes" id="UP000054383">
    <property type="component" value="Unassembled WGS sequence"/>
</dbReference>
<dbReference type="InterPro" id="IPR012860">
    <property type="entry name" value="Afi1_N"/>
</dbReference>
<dbReference type="EMBL" id="CVMT01000013">
    <property type="protein sequence ID" value="CRG92479.1"/>
    <property type="molecule type" value="Genomic_DNA"/>
</dbReference>
<feature type="compositionally biased region" description="Basic and acidic residues" evidence="1">
    <location>
        <begin position="721"/>
        <end position="738"/>
    </location>
</feature>
<sequence length="1368" mass="153183">MYYQISTELFCADPLLDFGFYGFIPQPQFNRLLAEGKAPRELTLIMIANALRFGGTLSPENLAKADAWADAALEIVLPHVFQGFGVIQLMTLLLAQNYDLHRGNFTSAWLLGANCTRMMQMMSLQSFDRTYPATRSSNLRLSPILSSETLRRVAWSTFYADSMVDGGRYGFHTVDERSYRLQLPCDQASFLANETVVTEPLFPDSTDLVPASDHIVQRAPLDMSAYLLRTAAARRRALYFAFRASHNERTVEEMAAELSTLEADVETVINTLPRQFHFNSDNVFIHRERLITFILLHVLRHNLFIILGRAALLIYQRDPNKSDIIIQVRRKRISHAFPIAGLISEGLKAGIVFDTHIGIQAYVALEILLFEPRRLAEIDQSVDEKSPELVNAVCNLLTVIRELASRSELIKQLHIEAVHRVLRFNYTHILNQADFAAFHSEYRLVCQDPAEYDFRDFRWAKLERLRRRGVRPSVNSARDESLLEYEVNEEIVNNSWTSSPRLDALDVNVSLTSVSASERLDSAEEGEGSQNIGNNADQDLLLGWPWLLEDSSSSVYQTGDPVAFWSDPQTEKLPNLASFPSSSQLSASGKSRLSPAASFLRRSPSSAQKVRRRPSVEHPDLLQTGKPRRFKSQYPLDSPERHVEYILVASFHIDRGPIMEHQYPAPISGDESMLAELMLPDQTHVRSQDWTIFFLHKDTGEDEEDADQEGKKKRKKRRKNKGTDGHDDQDNDYERGSEESSDNDDDDDNDDNEDDDDEEEKGGEGPPLMYVLNLVNTKQDNTVRRGAVVKAMAICTRHSFLHIYKPLLLLALEEYFKAPYPETLASLYDAVNAMDLSLLPRFSLLERSILQASDSKDMFIEKFERMIEQRVADDESERVSGSSSPGSPTKARYTLPRDTHEYESKVVYNEIPIPVKIPTVIWPETVGDFSLIKLIQIFAAPHSTAPQPFALHPHLTTSGAYTHPIIVLINAMLTQKRVVFLGHNRPSGEVAEAVLAACALASGGILRGFTRYAFPYTDLTKIDDLLKVPGFVAGVTNPTFANHPEWWDLLCDLPTGRMKISSRVEPAPVTEGSKFFQQNNNTPSGPAAASLDPTGDMAFMNDIMQSINQRYGEGVIRAKWRAYILKFTRVAAAFEETVYGASALYIMGPGEESASSASGSKADPSDPASLRGHGYVWPDESAKNRELAACVSRIEGWRNTRSYYGFIQDVAASYHATGPVKSVDLQHHHDRLRSLKLSSDVAGTIYLAFAHSIRDYAGICQLLTVTPESQAGLFYVSLGLFHPDPIVREATGDLIDRISSHEAGRHFWNRVGRFTKLAYARTRRDREALGSGPALSAGGHGDVFGAPLQQQQSLVGVALGETTSNRRS</sequence>
<name>A0A0U1MAB0_TALIS</name>
<feature type="domain" description="UDENN" evidence="2">
    <location>
        <begin position="644"/>
        <end position="1184"/>
    </location>
</feature>
<dbReference type="GO" id="GO:0051666">
    <property type="term" value="P:actin cortical patch localization"/>
    <property type="evidence" value="ECO:0007669"/>
    <property type="project" value="TreeGrafter"/>
</dbReference>
<gene>
    <name evidence="3" type="ORF">PISL3812_09540</name>
</gene>
<dbReference type="GO" id="GO:0008270">
    <property type="term" value="F:zinc ion binding"/>
    <property type="evidence" value="ECO:0007669"/>
    <property type="project" value="InterPro"/>
</dbReference>